<keyword evidence="9" id="KW-0443">Lipid metabolism</keyword>
<evidence type="ECO:0000256" key="5">
    <source>
        <dbReference type="ARBA" id="ARBA00022824"/>
    </source>
</evidence>
<dbReference type="GeneID" id="54490239"/>
<keyword evidence="3" id="KW-0444">Lipid biosynthesis</keyword>
<comment type="similarity">
    <text evidence="2">Belongs to the ERG28 family.</text>
</comment>
<dbReference type="InterPro" id="IPR005352">
    <property type="entry name" value="Erg28"/>
</dbReference>
<protein>
    <submittedName>
        <fullName evidence="14">Erg28 protein</fullName>
    </submittedName>
</protein>
<accession>A0A6A6WLE6</accession>
<evidence type="ECO:0000256" key="8">
    <source>
        <dbReference type="ARBA" id="ARBA00023011"/>
    </source>
</evidence>
<evidence type="ECO:0000256" key="10">
    <source>
        <dbReference type="ARBA" id="ARBA00023136"/>
    </source>
</evidence>
<keyword evidence="6" id="KW-0752">Steroid biosynthesis</keyword>
<reference evidence="14" key="1">
    <citation type="journal article" date="2020" name="Stud. Mycol.">
        <title>101 Dothideomycetes genomes: a test case for predicting lifestyles and emergence of pathogens.</title>
        <authorList>
            <person name="Haridas S."/>
            <person name="Albert R."/>
            <person name="Binder M."/>
            <person name="Bloem J."/>
            <person name="Labutti K."/>
            <person name="Salamov A."/>
            <person name="Andreopoulos B."/>
            <person name="Baker S."/>
            <person name="Barry K."/>
            <person name="Bills G."/>
            <person name="Bluhm B."/>
            <person name="Cannon C."/>
            <person name="Castanera R."/>
            <person name="Culley D."/>
            <person name="Daum C."/>
            <person name="Ezra D."/>
            <person name="Gonzalez J."/>
            <person name="Henrissat B."/>
            <person name="Kuo A."/>
            <person name="Liang C."/>
            <person name="Lipzen A."/>
            <person name="Lutzoni F."/>
            <person name="Magnuson J."/>
            <person name="Mondo S."/>
            <person name="Nolan M."/>
            <person name="Ohm R."/>
            <person name="Pangilinan J."/>
            <person name="Park H.-J."/>
            <person name="Ramirez L."/>
            <person name="Alfaro M."/>
            <person name="Sun H."/>
            <person name="Tritt A."/>
            <person name="Yoshinaga Y."/>
            <person name="Zwiers L.-H."/>
            <person name="Turgeon B."/>
            <person name="Goodwin S."/>
            <person name="Spatafora J."/>
            <person name="Crous P."/>
            <person name="Grigoriev I."/>
        </authorList>
    </citation>
    <scope>NUCLEOTIDE SEQUENCE</scope>
    <source>
        <strain evidence="14">CBS 121739</strain>
    </source>
</reference>
<comment type="subcellular location">
    <subcellularLocation>
        <location evidence="1">Endoplasmic reticulum membrane</location>
        <topology evidence="1">Multi-pass membrane protein</topology>
    </subcellularLocation>
</comment>
<dbReference type="Pfam" id="PF03694">
    <property type="entry name" value="Erg28"/>
    <property type="match status" value="1"/>
</dbReference>
<organism evidence="14 15">
    <name type="scientific">Pseudovirgaria hyperparasitica</name>
    <dbReference type="NCBI Taxonomy" id="470096"/>
    <lineage>
        <taxon>Eukaryota</taxon>
        <taxon>Fungi</taxon>
        <taxon>Dikarya</taxon>
        <taxon>Ascomycota</taxon>
        <taxon>Pezizomycotina</taxon>
        <taxon>Dothideomycetes</taxon>
        <taxon>Dothideomycetes incertae sedis</taxon>
        <taxon>Acrospermales</taxon>
        <taxon>Acrospermaceae</taxon>
        <taxon>Pseudovirgaria</taxon>
    </lineage>
</organism>
<evidence type="ECO:0000256" key="1">
    <source>
        <dbReference type="ARBA" id="ARBA00004477"/>
    </source>
</evidence>
<dbReference type="GO" id="GO:0030674">
    <property type="term" value="F:protein-macromolecule adaptor activity"/>
    <property type="evidence" value="ECO:0007669"/>
    <property type="project" value="TreeGrafter"/>
</dbReference>
<evidence type="ECO:0000256" key="12">
    <source>
        <dbReference type="ARBA" id="ARBA00023221"/>
    </source>
</evidence>
<dbReference type="OrthoDB" id="6485510at2759"/>
<evidence type="ECO:0000313" key="15">
    <source>
        <dbReference type="Proteomes" id="UP000799437"/>
    </source>
</evidence>
<evidence type="ECO:0000256" key="3">
    <source>
        <dbReference type="ARBA" id="ARBA00022516"/>
    </source>
</evidence>
<dbReference type="EMBL" id="ML996565">
    <property type="protein sequence ID" value="KAF2763034.1"/>
    <property type="molecule type" value="Genomic_DNA"/>
</dbReference>
<evidence type="ECO:0000256" key="4">
    <source>
        <dbReference type="ARBA" id="ARBA00022692"/>
    </source>
</evidence>
<keyword evidence="8" id="KW-0756">Sterol biosynthesis</keyword>
<evidence type="ECO:0000313" key="14">
    <source>
        <dbReference type="EMBL" id="KAF2763034.1"/>
    </source>
</evidence>
<keyword evidence="7 13" id="KW-1133">Transmembrane helix</keyword>
<feature type="transmembrane region" description="Helical" evidence="13">
    <location>
        <begin position="117"/>
        <end position="139"/>
    </location>
</feature>
<dbReference type="Proteomes" id="UP000799437">
    <property type="component" value="Unassembled WGS sequence"/>
</dbReference>
<sequence>MEHVSSYLPPFQGLLPKWLLLVAVTSIGNSIQSYSTLKFTKRVYSGVSPTPTNPTASPVTPLSARTFGTWTFITSLVRLYAAYHITEPAIYELALWSFVVAFGHFASEWLVYGTTRWGAGLAGPVCVSVGSMVWMVSVWGDYVK</sequence>
<dbReference type="GO" id="GO:0016126">
    <property type="term" value="P:sterol biosynthetic process"/>
    <property type="evidence" value="ECO:0007669"/>
    <property type="project" value="UniProtKB-KW"/>
</dbReference>
<keyword evidence="11" id="KW-1207">Sterol metabolism</keyword>
<keyword evidence="12" id="KW-0753">Steroid metabolism</keyword>
<dbReference type="GO" id="GO:0005789">
    <property type="term" value="C:endoplasmic reticulum membrane"/>
    <property type="evidence" value="ECO:0007669"/>
    <property type="project" value="UniProtKB-SubCell"/>
</dbReference>
<keyword evidence="10 13" id="KW-0472">Membrane</keyword>
<evidence type="ECO:0000256" key="13">
    <source>
        <dbReference type="SAM" id="Phobius"/>
    </source>
</evidence>
<name>A0A6A6WLE6_9PEZI</name>
<dbReference type="PANTHER" id="PTHR15451">
    <property type="entry name" value="ERGOSTEROL BIOSYNTHETIC PROTEIN 28-RELATED"/>
    <property type="match status" value="1"/>
</dbReference>
<keyword evidence="4 13" id="KW-0812">Transmembrane</keyword>
<proteinExistence type="inferred from homology"/>
<dbReference type="PANTHER" id="PTHR15451:SF19">
    <property type="entry name" value="ERGOSTEROL BIOSYNTHETIC PROTEIN 28 HOMOLOG"/>
    <property type="match status" value="1"/>
</dbReference>
<evidence type="ECO:0000256" key="7">
    <source>
        <dbReference type="ARBA" id="ARBA00022989"/>
    </source>
</evidence>
<evidence type="ECO:0000256" key="9">
    <source>
        <dbReference type="ARBA" id="ARBA00023098"/>
    </source>
</evidence>
<dbReference type="RefSeq" id="XP_033605485.1">
    <property type="nucleotide sequence ID" value="XM_033749185.1"/>
</dbReference>
<gene>
    <name evidence="14" type="ORF">EJ05DRAFT_534459</name>
</gene>
<keyword evidence="15" id="KW-1185">Reference proteome</keyword>
<evidence type="ECO:0000256" key="6">
    <source>
        <dbReference type="ARBA" id="ARBA00022955"/>
    </source>
</evidence>
<evidence type="ECO:0000256" key="2">
    <source>
        <dbReference type="ARBA" id="ARBA00005377"/>
    </source>
</evidence>
<dbReference type="AlphaFoldDB" id="A0A6A6WLE6"/>
<keyword evidence="5" id="KW-0256">Endoplasmic reticulum</keyword>
<evidence type="ECO:0000256" key="11">
    <source>
        <dbReference type="ARBA" id="ARBA00023166"/>
    </source>
</evidence>